<comment type="caution">
    <text evidence="2">The sequence shown here is derived from an EMBL/GenBank/DDBJ whole genome shotgun (WGS) entry which is preliminary data.</text>
</comment>
<evidence type="ECO:0000313" key="3">
    <source>
        <dbReference type="Proteomes" id="UP001225356"/>
    </source>
</evidence>
<dbReference type="RefSeq" id="WP_307562393.1">
    <property type="nucleotide sequence ID" value="NZ_JAUSQU010000001.1"/>
</dbReference>
<keyword evidence="1" id="KW-0812">Transmembrane</keyword>
<evidence type="ECO:0000256" key="1">
    <source>
        <dbReference type="SAM" id="Phobius"/>
    </source>
</evidence>
<feature type="transmembrane region" description="Helical" evidence="1">
    <location>
        <begin position="93"/>
        <end position="110"/>
    </location>
</feature>
<dbReference type="EMBL" id="JAUSQU010000001">
    <property type="protein sequence ID" value="MDP9846160.1"/>
    <property type="molecule type" value="Genomic_DNA"/>
</dbReference>
<keyword evidence="1" id="KW-0472">Membrane</keyword>
<proteinExistence type="predicted"/>
<accession>A0ABT9QHC4</accession>
<feature type="transmembrane region" description="Helical" evidence="1">
    <location>
        <begin position="27"/>
        <end position="45"/>
    </location>
</feature>
<evidence type="ECO:0000313" key="2">
    <source>
        <dbReference type="EMBL" id="MDP9846160.1"/>
    </source>
</evidence>
<organism evidence="2 3">
    <name type="scientific">Streptosporangium lutulentum</name>
    <dbReference type="NCBI Taxonomy" id="1461250"/>
    <lineage>
        <taxon>Bacteria</taxon>
        <taxon>Bacillati</taxon>
        <taxon>Actinomycetota</taxon>
        <taxon>Actinomycetes</taxon>
        <taxon>Streptosporangiales</taxon>
        <taxon>Streptosporangiaceae</taxon>
        <taxon>Streptosporangium</taxon>
    </lineage>
</organism>
<feature type="transmembrane region" description="Helical" evidence="1">
    <location>
        <begin position="116"/>
        <end position="136"/>
    </location>
</feature>
<reference evidence="2 3" key="1">
    <citation type="submission" date="2023-07" db="EMBL/GenBank/DDBJ databases">
        <title>Sequencing the genomes of 1000 actinobacteria strains.</title>
        <authorList>
            <person name="Klenk H.-P."/>
        </authorList>
    </citation>
    <scope>NUCLEOTIDE SEQUENCE [LARGE SCALE GENOMIC DNA]</scope>
    <source>
        <strain evidence="2 3">DSM 46740</strain>
    </source>
</reference>
<sequence length="146" mass="16076">MEGEFKPTEALRRIDEIDRRARRPARTAGWIFVIVGLGTTLYWPAMSFGPMWAQVTAGVGWVALTVASTFYLGAMKVQDREVAWVNNPTSPVSIAYVVSVLVTFVFGMFLRPEDPSGAWITALIALAVLSGLPALYGGWRILRASR</sequence>
<name>A0ABT9QHC4_9ACTN</name>
<keyword evidence="1" id="KW-1133">Transmembrane helix</keyword>
<dbReference type="Proteomes" id="UP001225356">
    <property type="component" value="Unassembled WGS sequence"/>
</dbReference>
<keyword evidence="3" id="KW-1185">Reference proteome</keyword>
<protein>
    <submittedName>
        <fullName evidence="2">Uncharacterized protein</fullName>
    </submittedName>
</protein>
<gene>
    <name evidence="2" type="ORF">J2853_005371</name>
</gene>
<feature type="transmembrane region" description="Helical" evidence="1">
    <location>
        <begin position="51"/>
        <end position="72"/>
    </location>
</feature>